<dbReference type="Proteomes" id="UP000037939">
    <property type="component" value="Unassembled WGS sequence"/>
</dbReference>
<keyword evidence="4" id="KW-1185">Reference proteome</keyword>
<keyword evidence="1" id="KW-0472">Membrane</keyword>
<dbReference type="EMBL" id="LAQT01000007">
    <property type="protein sequence ID" value="KPC53255.1"/>
    <property type="molecule type" value="Genomic_DNA"/>
</dbReference>
<dbReference type="STRING" id="857265.WG78_09195"/>
<feature type="transmembrane region" description="Helical" evidence="1">
    <location>
        <begin position="41"/>
        <end position="62"/>
    </location>
</feature>
<feature type="transmembrane region" description="Helical" evidence="1">
    <location>
        <begin position="97"/>
        <end position="116"/>
    </location>
</feature>
<keyword evidence="3" id="KW-0808">Transferase</keyword>
<evidence type="ECO:0000313" key="4">
    <source>
        <dbReference type="Proteomes" id="UP000037939"/>
    </source>
</evidence>
<name>A0A0N0GNX5_9NEIS</name>
<sequence>MPIIDALRGFAVCMMIAYHTCYDTTFFRLTHFQFLTDWRWMAWRDGIVTSFLLLVGLSLVLAERQSARGFIKRWWQIVGGAACVSVASYYLFPNSFIYFGILHFNAIAALIGRGLLPLGWRVGVLAVLALAIGLFVQIPAMNPNWLNWIGLVTQKPVTEDYVPLLPWLGVVFAGMALGFCWKRTQFALPQWVRALQPHLPQPLLWLGRHSLLVYLIHQPILFALFYAQYTLTR</sequence>
<dbReference type="Pfam" id="PF07786">
    <property type="entry name" value="HGSNAT_cat"/>
    <property type="match status" value="1"/>
</dbReference>
<feature type="domain" description="Heparan-alpha-glucosaminide N-acetyltransferase catalytic" evidence="2">
    <location>
        <begin position="2"/>
        <end position="219"/>
    </location>
</feature>
<dbReference type="InterPro" id="IPR012429">
    <property type="entry name" value="HGSNAT_cat"/>
</dbReference>
<dbReference type="PATRIC" id="fig|857265.3.peg.1894"/>
<feature type="transmembrane region" description="Helical" evidence="1">
    <location>
        <begin position="211"/>
        <end position="229"/>
    </location>
</feature>
<organism evidence="3 4">
    <name type="scientific">Amantichitinum ursilacus</name>
    <dbReference type="NCBI Taxonomy" id="857265"/>
    <lineage>
        <taxon>Bacteria</taxon>
        <taxon>Pseudomonadati</taxon>
        <taxon>Pseudomonadota</taxon>
        <taxon>Betaproteobacteria</taxon>
        <taxon>Neisseriales</taxon>
        <taxon>Chitinibacteraceae</taxon>
        <taxon>Amantichitinum</taxon>
    </lineage>
</organism>
<accession>A0A0N0GNX5</accession>
<feature type="transmembrane region" description="Helical" evidence="1">
    <location>
        <begin position="161"/>
        <end position="181"/>
    </location>
</feature>
<keyword evidence="1" id="KW-1133">Transmembrane helix</keyword>
<proteinExistence type="predicted"/>
<dbReference type="GO" id="GO:0016746">
    <property type="term" value="F:acyltransferase activity"/>
    <property type="evidence" value="ECO:0007669"/>
    <property type="project" value="UniProtKB-KW"/>
</dbReference>
<evidence type="ECO:0000256" key="1">
    <source>
        <dbReference type="SAM" id="Phobius"/>
    </source>
</evidence>
<feature type="transmembrane region" description="Helical" evidence="1">
    <location>
        <begin position="123"/>
        <end position="141"/>
    </location>
</feature>
<dbReference type="AlphaFoldDB" id="A0A0N0GNX5"/>
<evidence type="ECO:0000313" key="3">
    <source>
        <dbReference type="EMBL" id="KPC53255.1"/>
    </source>
</evidence>
<protein>
    <submittedName>
        <fullName evidence="3">Acyltransferase family protein</fullName>
    </submittedName>
</protein>
<feature type="transmembrane region" description="Helical" evidence="1">
    <location>
        <begin position="74"/>
        <end position="91"/>
    </location>
</feature>
<gene>
    <name evidence="3" type="ORF">WG78_09195</name>
</gene>
<reference evidence="3 4" key="1">
    <citation type="submission" date="2015-07" db="EMBL/GenBank/DDBJ databases">
        <title>Draft genome sequence of the Amantichitinum ursilacus IGB-41, a new chitin-degrading bacterium.</title>
        <authorList>
            <person name="Kirstahler P."/>
            <person name="Guenther M."/>
            <person name="Grumaz C."/>
            <person name="Rupp S."/>
            <person name="Zibek S."/>
            <person name="Sohn K."/>
        </authorList>
    </citation>
    <scope>NUCLEOTIDE SEQUENCE [LARGE SCALE GENOMIC DNA]</scope>
    <source>
        <strain evidence="3 4">IGB-41</strain>
    </source>
</reference>
<keyword evidence="1" id="KW-0812">Transmembrane</keyword>
<comment type="caution">
    <text evidence="3">The sequence shown here is derived from an EMBL/GenBank/DDBJ whole genome shotgun (WGS) entry which is preliminary data.</text>
</comment>
<keyword evidence="3" id="KW-0012">Acyltransferase</keyword>
<evidence type="ECO:0000259" key="2">
    <source>
        <dbReference type="Pfam" id="PF07786"/>
    </source>
</evidence>